<gene>
    <name evidence="3" type="ORF">L9Z73_23190</name>
</gene>
<dbReference type="RefSeq" id="WP_345894182.1">
    <property type="nucleotide sequence ID" value="NZ_JAKNRV010000302.1"/>
</dbReference>
<evidence type="ECO:0008006" key="5">
    <source>
        <dbReference type="Google" id="ProtNLM"/>
    </source>
</evidence>
<keyword evidence="2" id="KW-0472">Membrane</keyword>
<proteinExistence type="predicted"/>
<evidence type="ECO:0000256" key="1">
    <source>
        <dbReference type="SAM" id="MobiDB-lite"/>
    </source>
</evidence>
<accession>A0ABT0EN42</accession>
<dbReference type="PROSITE" id="PS50895">
    <property type="entry name" value="SURF1"/>
    <property type="match status" value="1"/>
</dbReference>
<keyword evidence="2" id="KW-1133">Transmembrane helix</keyword>
<feature type="non-terminal residue" evidence="3">
    <location>
        <position position="63"/>
    </location>
</feature>
<dbReference type="Proteomes" id="UP001317085">
    <property type="component" value="Unassembled WGS sequence"/>
</dbReference>
<organism evidence="3 4">
    <name type="scientific">Pseudomonas emilianonis</name>
    <dbReference type="NCBI Taxonomy" id="2915812"/>
    <lineage>
        <taxon>Bacteria</taxon>
        <taxon>Pseudomonadati</taxon>
        <taxon>Pseudomonadota</taxon>
        <taxon>Gammaproteobacteria</taxon>
        <taxon>Pseudomonadales</taxon>
        <taxon>Pseudomonadaceae</taxon>
        <taxon>Pseudomonas</taxon>
    </lineage>
</organism>
<evidence type="ECO:0000313" key="4">
    <source>
        <dbReference type="Proteomes" id="UP001317085"/>
    </source>
</evidence>
<keyword evidence="2" id="KW-0812">Transmembrane</keyword>
<reference evidence="3 4" key="1">
    <citation type="submission" date="2022-02" db="EMBL/GenBank/DDBJ databases">
        <title>Comparative genomics of the first Antarctic Pseudomonas spp. capable of biotransforming 2,4,6-Trinitrotoluene.</title>
        <authorList>
            <person name="Cabrera M.A."/>
            <person name="Marquez S.L."/>
            <person name="Perez-Donoso J.M."/>
        </authorList>
    </citation>
    <scope>NUCLEOTIDE SEQUENCE [LARGE SCALE GENOMIC DNA]</scope>
    <source>
        <strain evidence="3 4">TNT11</strain>
    </source>
</reference>
<dbReference type="EMBL" id="JAKNRV010000302">
    <property type="protein sequence ID" value="MCK1787146.1"/>
    <property type="molecule type" value="Genomic_DNA"/>
</dbReference>
<sequence>MRSSPNTKGCGDHGPSRIASYPGIAPTLVVLVLLPLMVGLGFWQLSRGHEKQLMVDSYAERRA</sequence>
<feature type="region of interest" description="Disordered" evidence="1">
    <location>
        <begin position="1"/>
        <end position="20"/>
    </location>
</feature>
<evidence type="ECO:0000313" key="3">
    <source>
        <dbReference type="EMBL" id="MCK1787146.1"/>
    </source>
</evidence>
<evidence type="ECO:0000256" key="2">
    <source>
        <dbReference type="SAM" id="Phobius"/>
    </source>
</evidence>
<feature type="transmembrane region" description="Helical" evidence="2">
    <location>
        <begin position="24"/>
        <end position="45"/>
    </location>
</feature>
<name>A0ABT0EN42_9PSED</name>
<protein>
    <recommendedName>
        <fullName evidence="5">SURF1-like protein</fullName>
    </recommendedName>
</protein>
<dbReference type="InterPro" id="IPR002994">
    <property type="entry name" value="Surf1/Shy1"/>
</dbReference>
<keyword evidence="4" id="KW-1185">Reference proteome</keyword>
<comment type="caution">
    <text evidence="3">The sequence shown here is derived from an EMBL/GenBank/DDBJ whole genome shotgun (WGS) entry which is preliminary data.</text>
</comment>